<dbReference type="EMBL" id="WAIE01000001">
    <property type="protein sequence ID" value="KAB1443070.1"/>
    <property type="molecule type" value="Genomic_DNA"/>
</dbReference>
<dbReference type="RefSeq" id="WP_151149363.1">
    <property type="nucleotide sequence ID" value="NZ_WAIE01000001.1"/>
</dbReference>
<evidence type="ECO:0000313" key="2">
    <source>
        <dbReference type="Proteomes" id="UP000438699"/>
    </source>
</evidence>
<keyword evidence="2" id="KW-1185">Reference proteome</keyword>
<name>A0A6N6N4B4_9BACT</name>
<proteinExistence type="predicted"/>
<comment type="caution">
    <text evidence="1">The sequence shown here is derived from an EMBL/GenBank/DDBJ whole genome shotgun (WGS) entry which is preliminary data.</text>
</comment>
<organism evidence="1 2">
    <name type="scientific">Pseudodesulfovibrio senegalensis</name>
    <dbReference type="NCBI Taxonomy" id="1721087"/>
    <lineage>
        <taxon>Bacteria</taxon>
        <taxon>Pseudomonadati</taxon>
        <taxon>Thermodesulfobacteriota</taxon>
        <taxon>Desulfovibrionia</taxon>
        <taxon>Desulfovibrionales</taxon>
        <taxon>Desulfovibrionaceae</taxon>
    </lineage>
</organism>
<protein>
    <submittedName>
        <fullName evidence="1">Uncharacterized protein</fullName>
    </submittedName>
</protein>
<evidence type="ECO:0000313" key="1">
    <source>
        <dbReference type="EMBL" id="KAB1443070.1"/>
    </source>
</evidence>
<gene>
    <name evidence="1" type="ORF">F8A88_02055</name>
</gene>
<dbReference type="Proteomes" id="UP000438699">
    <property type="component" value="Unassembled WGS sequence"/>
</dbReference>
<sequence length="250" mass="28546">MDIKDEKLTATNARRHAHGDNVNELAVMSMKLKDRFVIKCDDGVTRERLLMQCMGCGEYHMTERVVGERWEPRYYACDNGCNSIHWTPEKKRNPYWAIACLSHLISIIAPEMDDNEIERLTGAVSELANTIRDPHNPHNLWGEIIWGVEDDIFTVEKRIGKTPRVIAAYNLLAHVAEYSPWDNVKETDLDRAVATLRNMHGDIRYKNHKRKHPNALPMPPIDHEAILAKATSLRDVTAPPVSALHALDLQ</sequence>
<dbReference type="AlphaFoldDB" id="A0A6N6N4B4"/>
<accession>A0A6N6N4B4</accession>
<reference evidence="1 2" key="1">
    <citation type="journal article" date="2017" name="Int. J. Syst. Evol. Microbiol.">
        <title>Desulfovibrio senegalensis sp. nov., a mesophilic sulfate reducer isolated from marine sediment.</title>
        <authorList>
            <person name="Thioye A."/>
            <person name="Gam Z.B.A."/>
            <person name="Mbengue M."/>
            <person name="Cayol J.L."/>
            <person name="Joseph-Bartoli M."/>
            <person name="Toure-Kane C."/>
            <person name="Labat M."/>
        </authorList>
    </citation>
    <scope>NUCLEOTIDE SEQUENCE [LARGE SCALE GENOMIC DNA]</scope>
    <source>
        <strain evidence="1 2">DSM 101509</strain>
    </source>
</reference>